<proteinExistence type="predicted"/>
<dbReference type="Proteomes" id="UP000322139">
    <property type="component" value="Unassembled WGS sequence"/>
</dbReference>
<reference evidence="1 2" key="1">
    <citation type="submission" date="2019-08" db="EMBL/GenBank/DDBJ databases">
        <title>Bacillus genomes from the desert of Cuatro Cienegas, Coahuila.</title>
        <authorList>
            <person name="Olmedo-Alvarez G."/>
        </authorList>
    </citation>
    <scope>NUCLEOTIDE SEQUENCE [LARGE SCALE GENOMIC DNA]</scope>
    <source>
        <strain evidence="1 2">CH446_14T</strain>
    </source>
</reference>
<gene>
    <name evidence="1" type="ORF">FZD51_23690</name>
</gene>
<dbReference type="EMBL" id="VTER01000017">
    <property type="protein sequence ID" value="TYS41922.1"/>
    <property type="molecule type" value="Genomic_DNA"/>
</dbReference>
<dbReference type="RefSeq" id="WP_148976977.1">
    <property type="nucleotide sequence ID" value="NZ_JBNIKT010000004.1"/>
</dbReference>
<protein>
    <submittedName>
        <fullName evidence="1">Uncharacterized protein</fullName>
    </submittedName>
</protein>
<evidence type="ECO:0000313" key="2">
    <source>
        <dbReference type="Proteomes" id="UP000322139"/>
    </source>
</evidence>
<accession>A0A5D4QXA8</accession>
<comment type="caution">
    <text evidence="1">The sequence shown here is derived from an EMBL/GenBank/DDBJ whole genome shotgun (WGS) entry which is preliminary data.</text>
</comment>
<evidence type="ECO:0000313" key="1">
    <source>
        <dbReference type="EMBL" id="TYS41922.1"/>
    </source>
</evidence>
<dbReference type="AlphaFoldDB" id="A0A5D4QXA8"/>
<name>A0A5D4QXA8_9BACI</name>
<organism evidence="1 2">
    <name type="scientific">Bacillus infantis</name>
    <dbReference type="NCBI Taxonomy" id="324767"/>
    <lineage>
        <taxon>Bacteria</taxon>
        <taxon>Bacillati</taxon>
        <taxon>Bacillota</taxon>
        <taxon>Bacilli</taxon>
        <taxon>Bacillales</taxon>
        <taxon>Bacillaceae</taxon>
        <taxon>Bacillus</taxon>
    </lineage>
</organism>
<sequence length="85" mass="9978">MKGAGQVVFRFLCGSTDTPYLPKTGVNDLAWYFFKDIIKETCQDEEGLLSQVMEKMQDHNRWADWNPLNREKPIQRVLEERTSNL</sequence>